<dbReference type="SUPFAM" id="SSF53448">
    <property type="entry name" value="Nucleotide-diphospho-sugar transferases"/>
    <property type="match status" value="1"/>
</dbReference>
<accession>A0A4V3EJC6</accession>
<dbReference type="PANTHER" id="PTHR43685">
    <property type="entry name" value="GLYCOSYLTRANSFERASE"/>
    <property type="match status" value="1"/>
</dbReference>
<dbReference type="InterPro" id="IPR001173">
    <property type="entry name" value="Glyco_trans_2-like"/>
</dbReference>
<dbReference type="OrthoDB" id="8549922at2"/>
<dbReference type="CDD" id="cd06433">
    <property type="entry name" value="GT_2_WfgS_like"/>
    <property type="match status" value="1"/>
</dbReference>
<protein>
    <submittedName>
        <fullName evidence="2">Glycosyl transferase family 2</fullName>
    </submittedName>
</protein>
<evidence type="ECO:0000313" key="3">
    <source>
        <dbReference type="Proteomes" id="UP000294558"/>
    </source>
</evidence>
<dbReference type="InterPro" id="IPR029044">
    <property type="entry name" value="Nucleotide-diphossugar_trans"/>
</dbReference>
<keyword evidence="3" id="KW-1185">Reference proteome</keyword>
<dbReference type="EMBL" id="SOAU01000001">
    <property type="protein sequence ID" value="TDT17818.1"/>
    <property type="molecule type" value="Genomic_DNA"/>
</dbReference>
<dbReference type="Pfam" id="PF00535">
    <property type="entry name" value="Glycos_transf_2"/>
    <property type="match status" value="1"/>
</dbReference>
<dbReference type="RefSeq" id="WP_133870079.1">
    <property type="nucleotide sequence ID" value="NZ_SOAU01000001.1"/>
</dbReference>
<proteinExistence type="predicted"/>
<dbReference type="PANTHER" id="PTHR43685:SF2">
    <property type="entry name" value="GLYCOSYLTRANSFERASE 2-LIKE DOMAIN-CONTAINING PROTEIN"/>
    <property type="match status" value="1"/>
</dbReference>
<evidence type="ECO:0000259" key="1">
    <source>
        <dbReference type="Pfam" id="PF00535"/>
    </source>
</evidence>
<evidence type="ECO:0000313" key="2">
    <source>
        <dbReference type="EMBL" id="TDT17818.1"/>
    </source>
</evidence>
<keyword evidence="2" id="KW-0808">Transferase</keyword>
<name>A0A4V3EJC6_9ACTN</name>
<dbReference type="Proteomes" id="UP000294558">
    <property type="component" value="Unassembled WGS sequence"/>
</dbReference>
<comment type="caution">
    <text evidence="2">The sequence shown here is derived from an EMBL/GenBank/DDBJ whole genome shotgun (WGS) entry which is preliminary data.</text>
</comment>
<reference evidence="2 3" key="1">
    <citation type="submission" date="2019-03" db="EMBL/GenBank/DDBJ databases">
        <title>Sequencing the genomes of 1000 actinobacteria strains.</title>
        <authorList>
            <person name="Klenk H.-P."/>
        </authorList>
    </citation>
    <scope>NUCLEOTIDE SEQUENCE [LARGE SCALE GENOMIC DNA]</scope>
    <source>
        <strain evidence="2 3">DSM 18936</strain>
    </source>
</reference>
<organism evidence="2 3">
    <name type="scientific">Ilumatobacter fluminis</name>
    <dbReference type="NCBI Taxonomy" id="467091"/>
    <lineage>
        <taxon>Bacteria</taxon>
        <taxon>Bacillati</taxon>
        <taxon>Actinomycetota</taxon>
        <taxon>Acidimicrobiia</taxon>
        <taxon>Acidimicrobiales</taxon>
        <taxon>Ilumatobacteraceae</taxon>
        <taxon>Ilumatobacter</taxon>
    </lineage>
</organism>
<dbReference type="GO" id="GO:0016740">
    <property type="term" value="F:transferase activity"/>
    <property type="evidence" value="ECO:0007669"/>
    <property type="project" value="UniProtKB-KW"/>
</dbReference>
<gene>
    <name evidence="2" type="ORF">BDK89_3431</name>
</gene>
<dbReference type="AlphaFoldDB" id="A0A4V3EJC6"/>
<sequence>MGIPRTVKRLLMPAGLVLGSFEQHEPEPARMPEPLWAEPDETLPTIGVVMPTMNQATFIARSIDSVLDQDYPRLTMTVQDGGSTDGTVDIVRAYAESGRLTVESGPDDGQSDAINRGMARIDTDIVAWLNSDDLSLPGALVTVGRYFRDHPDVDVVYGHRIVLDDRAREVGRWVLPRHSRGAYQWRCYITQETMFWRRSLHERIGGIDDSFQFAMDWDLVCRMADAGARFERLPRFLGGFTTHAAQKSLAWRESIGEPEFDRIRRRTLPTRRARVTAMVGGARYLVASVPMYWRHRHD</sequence>
<feature type="domain" description="Glycosyltransferase 2-like" evidence="1">
    <location>
        <begin position="48"/>
        <end position="199"/>
    </location>
</feature>
<dbReference type="InterPro" id="IPR050834">
    <property type="entry name" value="Glycosyltransf_2"/>
</dbReference>
<dbReference type="Gene3D" id="3.90.550.10">
    <property type="entry name" value="Spore Coat Polysaccharide Biosynthesis Protein SpsA, Chain A"/>
    <property type="match status" value="1"/>
</dbReference>